<organism evidence="2">
    <name type="scientific">Aeromonas hydrophila</name>
    <dbReference type="NCBI Taxonomy" id="644"/>
    <lineage>
        <taxon>Bacteria</taxon>
        <taxon>Pseudomonadati</taxon>
        <taxon>Pseudomonadota</taxon>
        <taxon>Gammaproteobacteria</taxon>
        <taxon>Aeromonadales</taxon>
        <taxon>Aeromonadaceae</taxon>
        <taxon>Aeromonas</taxon>
    </lineage>
</organism>
<reference evidence="2" key="1">
    <citation type="submission" date="2020-07" db="EMBL/GenBank/DDBJ databases">
        <title>Carbapenem Resistant Aeromonas hydrophila Carrying blacphA7 Isolated from Two Solid Organ Transplant Patients.</title>
        <authorList>
            <person name="Hilt E."/>
            <person name="Fitzwater S.P."/>
            <person name="Ward K."/>
            <person name="De St Maurice A."/>
            <person name="Chandrasekaran S."/>
            <person name="Garner O.B."/>
            <person name="Yang S."/>
        </authorList>
    </citation>
    <scope>NUCLEOTIDE SEQUENCE</scope>
    <source>
        <strain evidence="2">B-1</strain>
    </source>
</reference>
<keyword evidence="1" id="KW-0812">Transmembrane</keyword>
<dbReference type="AlphaFoldDB" id="A0A926FKK2"/>
<name>A0A926FKK2_AERHY</name>
<keyword evidence="1" id="KW-1133">Transmembrane helix</keyword>
<dbReference type="EMBL" id="JACLAN010000013">
    <property type="protein sequence ID" value="MBC8674251.1"/>
    <property type="molecule type" value="Genomic_DNA"/>
</dbReference>
<feature type="transmembrane region" description="Helical" evidence="1">
    <location>
        <begin position="45"/>
        <end position="66"/>
    </location>
</feature>
<evidence type="ECO:0000313" key="2">
    <source>
        <dbReference type="EMBL" id="MBC8674251.1"/>
    </source>
</evidence>
<proteinExistence type="predicted"/>
<evidence type="ECO:0000256" key="1">
    <source>
        <dbReference type="SAM" id="Phobius"/>
    </source>
</evidence>
<accession>A0A926FKK2</accession>
<gene>
    <name evidence="2" type="ORF">H2136_19665</name>
</gene>
<sequence length="68" mass="7225">MAGFFQVDFAGGTCPTFTIDAPDLGGGSAGTLVFDMLCNTDFERLFVIIALCVKLLGLYAAFRIALLD</sequence>
<protein>
    <submittedName>
        <fullName evidence="2">Uncharacterized protein</fullName>
    </submittedName>
</protein>
<keyword evidence="1" id="KW-0472">Membrane</keyword>
<comment type="caution">
    <text evidence="2">The sequence shown here is derived from an EMBL/GenBank/DDBJ whole genome shotgun (WGS) entry which is preliminary data.</text>
</comment>